<proteinExistence type="predicted"/>
<dbReference type="EMBL" id="FMJC01000001">
    <property type="protein sequence ID" value="SCM70215.1"/>
    <property type="molecule type" value="Genomic_DNA"/>
</dbReference>
<name>A0A212KY37_9BACT</name>
<dbReference type="AlphaFoldDB" id="A0A212KY37"/>
<evidence type="ECO:0000313" key="1">
    <source>
        <dbReference type="EMBL" id="SCM70215.1"/>
    </source>
</evidence>
<reference evidence="1" key="1">
    <citation type="submission" date="2016-08" db="EMBL/GenBank/DDBJ databases">
        <authorList>
            <person name="Seilhamer J.J."/>
        </authorList>
    </citation>
    <scope>NUCLEOTIDE SEQUENCE</scope>
    <source>
        <strain evidence="1">86-1</strain>
    </source>
</reference>
<protein>
    <submittedName>
        <fullName evidence="1">Uncharacterized protein</fullName>
    </submittedName>
</protein>
<organism evidence="1">
    <name type="scientific">uncultured Desulfovibrio sp</name>
    <dbReference type="NCBI Taxonomy" id="167968"/>
    <lineage>
        <taxon>Bacteria</taxon>
        <taxon>Pseudomonadati</taxon>
        <taxon>Thermodesulfobacteriota</taxon>
        <taxon>Desulfovibrionia</taxon>
        <taxon>Desulfovibrionales</taxon>
        <taxon>Desulfovibrionaceae</taxon>
        <taxon>Desulfovibrio</taxon>
        <taxon>environmental samples</taxon>
    </lineage>
</organism>
<accession>A0A212KY37</accession>
<gene>
    <name evidence="1" type="ORF">KL86DES1_10262</name>
</gene>
<sequence length="67" mass="7476">MYGIKKILERLKVADGNRGGQARCVPPRLTIFAEDLLPLDHSCTLHTSLSQLFILIFKIIPVSIADK</sequence>